<name>A0AAV3AJI9_PYXAD</name>
<dbReference type="AlphaFoldDB" id="A0AAV3AJI9"/>
<dbReference type="Proteomes" id="UP001181693">
    <property type="component" value="Unassembled WGS sequence"/>
</dbReference>
<evidence type="ECO:0008006" key="3">
    <source>
        <dbReference type="Google" id="ProtNLM"/>
    </source>
</evidence>
<protein>
    <recommendedName>
        <fullName evidence="3">Telomere repeats-binding bouquet formation protein 2</fullName>
    </recommendedName>
</protein>
<comment type="caution">
    <text evidence="1">The sequence shown here is derived from an EMBL/GenBank/DDBJ whole genome shotgun (WGS) entry which is preliminary data.</text>
</comment>
<sequence length="201" mass="23093">MFLGMKAWFSQSVDSNLIQIWESEGGHITTHHHANYLFSSDATHRDTQRIYNSLDYVENKATIFHASFLKACAKAKNLMAVGHFILPPACVQEDIRRKFGSFIWEQDDMLLQQQDVKTPCGTKENIHRNSECDLRNIDLTSDAESSDNGAHHTLQNFPENIMNTGYISIDQLKKFQGELHDFTPETSEYLVFCVQHPSHKF</sequence>
<accession>A0AAV3AJI9</accession>
<gene>
    <name evidence="1" type="ORF">GDO54_007446</name>
</gene>
<dbReference type="GO" id="GO:0007129">
    <property type="term" value="P:homologous chromosome pairing at meiosis"/>
    <property type="evidence" value="ECO:0007669"/>
    <property type="project" value="TreeGrafter"/>
</dbReference>
<keyword evidence="2" id="KW-1185">Reference proteome</keyword>
<dbReference type="EMBL" id="DYDO01000002">
    <property type="protein sequence ID" value="DBA31649.1"/>
    <property type="molecule type" value="Genomic_DNA"/>
</dbReference>
<dbReference type="InterPro" id="IPR028065">
    <property type="entry name" value="TERB2"/>
</dbReference>
<dbReference type="PANTHER" id="PTHR35345">
    <property type="entry name" value="TELOMERE REPEATS-BINDING BOUQUET FORMATION PROTEIN 2"/>
    <property type="match status" value="1"/>
</dbReference>
<evidence type="ECO:0000313" key="1">
    <source>
        <dbReference type="EMBL" id="DBA31649.1"/>
    </source>
</evidence>
<dbReference type="PANTHER" id="PTHR35345:SF1">
    <property type="entry name" value="TELOMERE REPEATS-BINDING BOUQUET FORMATION PROTEIN 2"/>
    <property type="match status" value="1"/>
</dbReference>
<reference evidence="1" key="1">
    <citation type="thesis" date="2020" institute="ProQuest LLC" country="789 East Eisenhower Parkway, Ann Arbor, MI, USA">
        <title>Comparative Genomics and Chromosome Evolution.</title>
        <authorList>
            <person name="Mudd A.B."/>
        </authorList>
    </citation>
    <scope>NUCLEOTIDE SEQUENCE</scope>
    <source>
        <strain evidence="1">1538</strain>
        <tissue evidence="1">Blood</tissue>
    </source>
</reference>
<organism evidence="1 2">
    <name type="scientific">Pyxicephalus adspersus</name>
    <name type="common">African bullfrog</name>
    <dbReference type="NCBI Taxonomy" id="30357"/>
    <lineage>
        <taxon>Eukaryota</taxon>
        <taxon>Metazoa</taxon>
        <taxon>Chordata</taxon>
        <taxon>Craniata</taxon>
        <taxon>Vertebrata</taxon>
        <taxon>Euteleostomi</taxon>
        <taxon>Amphibia</taxon>
        <taxon>Batrachia</taxon>
        <taxon>Anura</taxon>
        <taxon>Neobatrachia</taxon>
        <taxon>Ranoidea</taxon>
        <taxon>Pyxicephalidae</taxon>
        <taxon>Pyxicephalinae</taxon>
        <taxon>Pyxicephalus</taxon>
    </lineage>
</organism>
<proteinExistence type="predicted"/>
<dbReference type="GO" id="GO:0070197">
    <property type="term" value="P:meiotic attachment of telomere to nuclear envelope"/>
    <property type="evidence" value="ECO:0007669"/>
    <property type="project" value="TreeGrafter"/>
</dbReference>
<dbReference type="Pfam" id="PF15101">
    <property type="entry name" value="TERB2"/>
    <property type="match status" value="1"/>
</dbReference>
<evidence type="ECO:0000313" key="2">
    <source>
        <dbReference type="Proteomes" id="UP001181693"/>
    </source>
</evidence>
<dbReference type="GO" id="GO:0005637">
    <property type="term" value="C:nuclear inner membrane"/>
    <property type="evidence" value="ECO:0007669"/>
    <property type="project" value="TreeGrafter"/>
</dbReference>